<feature type="domain" description="Poly A polymerase head" evidence="10">
    <location>
        <begin position="23"/>
        <end position="142"/>
    </location>
</feature>
<dbReference type="InterPro" id="IPR043519">
    <property type="entry name" value="NT_sf"/>
</dbReference>
<evidence type="ECO:0000256" key="2">
    <source>
        <dbReference type="ARBA" id="ARBA00022679"/>
    </source>
</evidence>
<dbReference type="RefSeq" id="WP_186860440.1">
    <property type="nucleotide sequence ID" value="NZ_JACOOO010000031.1"/>
</dbReference>
<feature type="domain" description="tRNA nucleotidyltransferase/poly(A) polymerase RNA and SrmB- binding" evidence="11">
    <location>
        <begin position="170"/>
        <end position="230"/>
    </location>
</feature>
<dbReference type="InterPro" id="IPR032810">
    <property type="entry name" value="CCA-adding_enz_C"/>
</dbReference>
<evidence type="ECO:0000256" key="9">
    <source>
        <dbReference type="RuleBase" id="RU003953"/>
    </source>
</evidence>
<evidence type="ECO:0000259" key="12">
    <source>
        <dbReference type="Pfam" id="PF13735"/>
    </source>
</evidence>
<keyword evidence="6" id="KW-0547">Nucleotide-binding</keyword>
<evidence type="ECO:0000256" key="7">
    <source>
        <dbReference type="ARBA" id="ARBA00022842"/>
    </source>
</evidence>
<evidence type="ECO:0000256" key="8">
    <source>
        <dbReference type="ARBA" id="ARBA00022884"/>
    </source>
</evidence>
<evidence type="ECO:0000256" key="3">
    <source>
        <dbReference type="ARBA" id="ARBA00022694"/>
    </source>
</evidence>
<gene>
    <name evidence="13" type="ORF">H8S20_13330</name>
</gene>
<dbReference type="Pfam" id="PF01743">
    <property type="entry name" value="PolyA_pol"/>
    <property type="match status" value="1"/>
</dbReference>
<dbReference type="InterPro" id="IPR050264">
    <property type="entry name" value="Bact_CCA-adding_enz_type3_sf"/>
</dbReference>
<evidence type="ECO:0000259" key="11">
    <source>
        <dbReference type="Pfam" id="PF12627"/>
    </source>
</evidence>
<comment type="cofactor">
    <cofactor evidence="1">
        <name>Mg(2+)</name>
        <dbReference type="ChEBI" id="CHEBI:18420"/>
    </cofactor>
</comment>
<accession>A0ABR7DEK9</accession>
<dbReference type="SUPFAM" id="SSF81891">
    <property type="entry name" value="Poly A polymerase C-terminal region-like"/>
    <property type="match status" value="1"/>
</dbReference>
<protein>
    <submittedName>
        <fullName evidence="13">CCA tRNA nucleotidyltransferase</fullName>
        <ecNumber evidence="13">2.7.7.72</ecNumber>
    </submittedName>
</protein>
<keyword evidence="5" id="KW-0479">Metal-binding</keyword>
<dbReference type="EC" id="2.7.7.72" evidence="13"/>
<evidence type="ECO:0000256" key="1">
    <source>
        <dbReference type="ARBA" id="ARBA00001946"/>
    </source>
</evidence>
<keyword evidence="3" id="KW-0819">tRNA processing</keyword>
<dbReference type="EMBL" id="JACOOO010000031">
    <property type="protein sequence ID" value="MBC5629859.1"/>
    <property type="molecule type" value="Genomic_DNA"/>
</dbReference>
<keyword evidence="2 9" id="KW-0808">Transferase</keyword>
<evidence type="ECO:0000259" key="10">
    <source>
        <dbReference type="Pfam" id="PF01743"/>
    </source>
</evidence>
<dbReference type="Gene3D" id="1.10.246.80">
    <property type="match status" value="1"/>
</dbReference>
<dbReference type="Pfam" id="PF13735">
    <property type="entry name" value="tRNA_NucTran2_2"/>
    <property type="match status" value="1"/>
</dbReference>
<evidence type="ECO:0000313" key="14">
    <source>
        <dbReference type="Proteomes" id="UP000596929"/>
    </source>
</evidence>
<proteinExistence type="inferred from homology"/>
<evidence type="ECO:0000256" key="4">
    <source>
        <dbReference type="ARBA" id="ARBA00022695"/>
    </source>
</evidence>
<dbReference type="SUPFAM" id="SSF81301">
    <property type="entry name" value="Nucleotidyltransferase"/>
    <property type="match status" value="1"/>
</dbReference>
<sequence length="455" mass="52112">MNINIPKNVQYIIDKFYKNNYEAYMVGGCVRDCILGLSPKDYDITTSAKPNITQSLFTKTVPTGIEHGTITVLIENENFEVTTYRTEGNYLDNRRPESVLFVSNIKEDLSRRDFTINAFAYNDRDGLVDYFDGLTDLNNKIIKAVGDPNKRFQEDALRMLRAIRFSAQLDFTIEENTLNAIKTNCVLIKNISIERIRDELCKMLISNNPTKGLILLRDTGILEIILPEINSLVEYTPLCNNHNRDVFEHTLKVIDNTESDLKLRLSALFHDVGKLNTLTSLPNGHHYFPGHNIESAIMTKEILRRLKFDNGTIDNVCAIIYDHLVLRPDYMPTDGEIKRLINRVGINNIYTLYNLQRADINSLWDPIPFLNKVDYIENKTREILENKEPLTIKALAINGSILIKDLGLKPGKILGYILNYLLEKVLDDKTLNSKDILITLSKAYLNDLQNNVDLH</sequence>
<keyword evidence="14" id="KW-1185">Reference proteome</keyword>
<reference evidence="13 14" key="1">
    <citation type="submission" date="2020-08" db="EMBL/GenBank/DDBJ databases">
        <title>Genome public.</title>
        <authorList>
            <person name="Liu C."/>
            <person name="Sun Q."/>
        </authorList>
    </citation>
    <scope>NUCLEOTIDE SEQUENCE [LARGE SCALE GENOMIC DNA]</scope>
    <source>
        <strain evidence="13 14">NSJ-6</strain>
    </source>
</reference>
<dbReference type="CDD" id="cd00077">
    <property type="entry name" value="HDc"/>
    <property type="match status" value="1"/>
</dbReference>
<dbReference type="Pfam" id="PF12627">
    <property type="entry name" value="PolyA_pol_RNAbd"/>
    <property type="match status" value="1"/>
</dbReference>
<keyword evidence="7" id="KW-0460">Magnesium</keyword>
<comment type="caution">
    <text evidence="13">The sequence shown here is derived from an EMBL/GenBank/DDBJ whole genome shotgun (WGS) entry which is preliminary data.</text>
</comment>
<keyword evidence="4 13" id="KW-0548">Nucleotidyltransferase</keyword>
<dbReference type="InterPro" id="IPR032828">
    <property type="entry name" value="PolyA_RNA-bd"/>
</dbReference>
<comment type="similarity">
    <text evidence="9">Belongs to the tRNA nucleotidyltransferase/poly(A) polymerase family.</text>
</comment>
<dbReference type="InterPro" id="IPR003607">
    <property type="entry name" value="HD/PDEase_dom"/>
</dbReference>
<dbReference type="PANTHER" id="PTHR46173:SF1">
    <property type="entry name" value="CCA TRNA NUCLEOTIDYLTRANSFERASE 1, MITOCHONDRIAL"/>
    <property type="match status" value="1"/>
</dbReference>
<evidence type="ECO:0000256" key="6">
    <source>
        <dbReference type="ARBA" id="ARBA00022741"/>
    </source>
</evidence>
<dbReference type="Gene3D" id="3.30.460.10">
    <property type="entry name" value="Beta Polymerase, domain 2"/>
    <property type="match status" value="1"/>
</dbReference>
<dbReference type="Gene3D" id="1.10.3090.10">
    <property type="entry name" value="cca-adding enzyme, domain 2"/>
    <property type="match status" value="1"/>
</dbReference>
<dbReference type="Proteomes" id="UP000596929">
    <property type="component" value="Unassembled WGS sequence"/>
</dbReference>
<evidence type="ECO:0000256" key="5">
    <source>
        <dbReference type="ARBA" id="ARBA00022723"/>
    </source>
</evidence>
<dbReference type="PANTHER" id="PTHR46173">
    <property type="entry name" value="CCA TRNA NUCLEOTIDYLTRANSFERASE 1, MITOCHONDRIAL"/>
    <property type="match status" value="1"/>
</dbReference>
<feature type="domain" description="CCA-adding enzyme C-terminal" evidence="12">
    <location>
        <begin position="300"/>
        <end position="438"/>
    </location>
</feature>
<evidence type="ECO:0000313" key="13">
    <source>
        <dbReference type="EMBL" id="MBC5629859.1"/>
    </source>
</evidence>
<dbReference type="InterPro" id="IPR002646">
    <property type="entry name" value="PolA_pol_head_dom"/>
</dbReference>
<keyword evidence="8 9" id="KW-0694">RNA-binding</keyword>
<name>A0ABR7DEK9_9CLOT</name>
<dbReference type="NCBIfam" id="NF009814">
    <property type="entry name" value="PRK13299.1"/>
    <property type="match status" value="1"/>
</dbReference>
<organism evidence="13 14">
    <name type="scientific">Clostridium hominis</name>
    <dbReference type="NCBI Taxonomy" id="2763036"/>
    <lineage>
        <taxon>Bacteria</taxon>
        <taxon>Bacillati</taxon>
        <taxon>Bacillota</taxon>
        <taxon>Clostridia</taxon>
        <taxon>Eubacteriales</taxon>
        <taxon>Clostridiaceae</taxon>
        <taxon>Clostridium</taxon>
    </lineage>
</organism>
<dbReference type="CDD" id="cd05398">
    <property type="entry name" value="NT_ClassII-CCAase"/>
    <property type="match status" value="1"/>
</dbReference>
<dbReference type="GO" id="GO:0004810">
    <property type="term" value="F:CCA tRNA nucleotidyltransferase activity"/>
    <property type="evidence" value="ECO:0007669"/>
    <property type="project" value="UniProtKB-EC"/>
</dbReference>